<feature type="compositionally biased region" description="Basic residues" evidence="1">
    <location>
        <begin position="35"/>
        <end position="46"/>
    </location>
</feature>
<feature type="compositionally biased region" description="Basic and acidic residues" evidence="1">
    <location>
        <begin position="112"/>
        <end position="139"/>
    </location>
</feature>
<feature type="compositionally biased region" description="Basic and acidic residues" evidence="1">
    <location>
        <begin position="83"/>
        <end position="99"/>
    </location>
</feature>
<dbReference type="Pfam" id="PF08524">
    <property type="entry name" value="rRNA_processing"/>
    <property type="match status" value="1"/>
</dbReference>
<feature type="compositionally biased region" description="Basic residues" evidence="1">
    <location>
        <begin position="140"/>
        <end position="154"/>
    </location>
</feature>
<dbReference type="EMBL" id="JAQMWT010000346">
    <property type="protein sequence ID" value="KAJ8603644.1"/>
    <property type="molecule type" value="Genomic_DNA"/>
</dbReference>
<comment type="caution">
    <text evidence="2">The sequence shown here is derived from an EMBL/GenBank/DDBJ whole genome shotgun (WGS) entry which is preliminary data.</text>
</comment>
<accession>A0AAD7UF07</accession>
<keyword evidence="3" id="KW-1185">Reference proteome</keyword>
<feature type="region of interest" description="Disordered" evidence="1">
    <location>
        <begin position="1"/>
        <end position="159"/>
    </location>
</feature>
<dbReference type="AlphaFoldDB" id="A0AAD7UF07"/>
<organism evidence="2 3">
    <name type="scientific">Chrysophaeum taylorii</name>
    <dbReference type="NCBI Taxonomy" id="2483200"/>
    <lineage>
        <taxon>Eukaryota</taxon>
        <taxon>Sar</taxon>
        <taxon>Stramenopiles</taxon>
        <taxon>Ochrophyta</taxon>
        <taxon>Pelagophyceae</taxon>
        <taxon>Pelagomonadales</taxon>
        <taxon>Pelagomonadaceae</taxon>
        <taxon>Chrysophaeum</taxon>
    </lineage>
</organism>
<proteinExistence type="predicted"/>
<evidence type="ECO:0000313" key="2">
    <source>
        <dbReference type="EMBL" id="KAJ8603644.1"/>
    </source>
</evidence>
<name>A0AAD7UF07_9STRA</name>
<reference evidence="2" key="1">
    <citation type="submission" date="2023-01" db="EMBL/GenBank/DDBJ databases">
        <title>Metagenome sequencing of chrysophaentin producing Chrysophaeum taylorii.</title>
        <authorList>
            <person name="Davison J."/>
            <person name="Bewley C."/>
        </authorList>
    </citation>
    <scope>NUCLEOTIDE SEQUENCE</scope>
    <source>
        <strain evidence="2">NIES-1699</strain>
    </source>
</reference>
<sequence>MAGKRKRAVADSASPKVHRPMAKRGKDLTVEYLTRPKHNPGRKKQRREYFHNAQLRRKYRKMQRREGVPDDATAEEATAEEGGSPKEELSAEPTASEKREKRRPKPLPFQKEYVKAQKEREERQSRRDEAERRRQEALKARRRKRDVATKRTKKGQPIMRHQVQAILDKIENEGQ</sequence>
<dbReference type="InterPro" id="IPR013730">
    <property type="entry name" value="Fyv7/TAP26"/>
</dbReference>
<evidence type="ECO:0000313" key="3">
    <source>
        <dbReference type="Proteomes" id="UP001230188"/>
    </source>
</evidence>
<evidence type="ECO:0008006" key="4">
    <source>
        <dbReference type="Google" id="ProtNLM"/>
    </source>
</evidence>
<dbReference type="Proteomes" id="UP001230188">
    <property type="component" value="Unassembled WGS sequence"/>
</dbReference>
<gene>
    <name evidence="2" type="ORF">CTAYLR_007581</name>
</gene>
<protein>
    <recommendedName>
        <fullName evidence="4">rRNA-processing protein FYV7</fullName>
    </recommendedName>
</protein>
<evidence type="ECO:0000256" key="1">
    <source>
        <dbReference type="SAM" id="MobiDB-lite"/>
    </source>
</evidence>
<feature type="compositionally biased region" description="Basic residues" evidence="1">
    <location>
        <begin position="54"/>
        <end position="63"/>
    </location>
</feature>